<feature type="compositionally biased region" description="Basic and acidic residues" evidence="1">
    <location>
        <begin position="662"/>
        <end position="680"/>
    </location>
</feature>
<dbReference type="PANTHER" id="PTHR46452:SF1">
    <property type="entry name" value="TRANSCRIPTION INITIATION FACTOR TFIID SUBUNIT 3"/>
    <property type="match status" value="1"/>
</dbReference>
<feature type="compositionally biased region" description="Polar residues" evidence="1">
    <location>
        <begin position="422"/>
        <end position="432"/>
    </location>
</feature>
<dbReference type="InParanoid" id="A0A409Y3P1"/>
<feature type="compositionally biased region" description="Polar residues" evidence="1">
    <location>
        <begin position="573"/>
        <end position="596"/>
    </location>
</feature>
<feature type="transmembrane region" description="Helical" evidence="2">
    <location>
        <begin position="1290"/>
        <end position="1307"/>
    </location>
</feature>
<evidence type="ECO:0000313" key="4">
    <source>
        <dbReference type="Proteomes" id="UP000284706"/>
    </source>
</evidence>
<evidence type="ECO:0000313" key="3">
    <source>
        <dbReference type="EMBL" id="PPQ97627.1"/>
    </source>
</evidence>
<dbReference type="PANTHER" id="PTHR46452">
    <property type="entry name" value="TRANSCRIPTION INITIATION FACTOR TFIID SUBUNIT 3"/>
    <property type="match status" value="1"/>
</dbReference>
<keyword evidence="2" id="KW-0472">Membrane</keyword>
<comment type="caution">
    <text evidence="3">The sequence shown here is derived from an EMBL/GenBank/DDBJ whole genome shotgun (WGS) entry which is preliminary data.</text>
</comment>
<feature type="compositionally biased region" description="Low complexity" evidence="1">
    <location>
        <begin position="494"/>
        <end position="506"/>
    </location>
</feature>
<feature type="compositionally biased region" description="Basic and acidic residues" evidence="1">
    <location>
        <begin position="641"/>
        <end position="655"/>
    </location>
</feature>
<reference evidence="3 4" key="1">
    <citation type="journal article" date="2018" name="Evol. Lett.">
        <title>Horizontal gene cluster transfer increased hallucinogenic mushroom diversity.</title>
        <authorList>
            <person name="Reynolds H.T."/>
            <person name="Vijayakumar V."/>
            <person name="Gluck-Thaler E."/>
            <person name="Korotkin H.B."/>
            <person name="Matheny P.B."/>
            <person name="Slot J.C."/>
        </authorList>
    </citation>
    <scope>NUCLEOTIDE SEQUENCE [LARGE SCALE GENOMIC DNA]</scope>
    <source>
        <strain evidence="3 4">SRW20</strain>
    </source>
</reference>
<gene>
    <name evidence="3" type="ORF">CVT26_002550</name>
</gene>
<dbReference type="STRING" id="231916.A0A409Y3P1"/>
<feature type="region of interest" description="Disordered" evidence="1">
    <location>
        <begin position="421"/>
        <end position="933"/>
    </location>
</feature>
<feature type="compositionally biased region" description="Basic and acidic residues" evidence="1">
    <location>
        <begin position="719"/>
        <end position="741"/>
    </location>
</feature>
<keyword evidence="2" id="KW-1133">Transmembrane helix</keyword>
<evidence type="ECO:0000256" key="1">
    <source>
        <dbReference type="SAM" id="MobiDB-lite"/>
    </source>
</evidence>
<accession>A0A409Y3P1</accession>
<sequence length="1308" mass="137492">MATVETPSPAGFHGEETIHGDAPFAHAFPQLIPPVNVLRIFSSTYYLPTTAFYLTLFLLLTMPNPGAFHGLRLEFLVAEQAGFAAAVANGTKEEFMKDLLRRYFKRFPIELPHNEDPSEEHLAAVDDNAPDPEPEAPNPMDYAESEAQYNAALAAFEGRNAVIVARSSQIMRWLTYRHNKATSFNNVPVKQSDCNDPMFIFMCRLLGKSSKKPRKPIAYNLWSQHNKSVVQAALALKTAESSQRPSSGKGKKRHDVGEDVKIKKELFEKQPAAVQEKYKGMADKQLELMMAEWTFNLTRPASKDPEARQVCIDGITSFMQPVLDLIVEATGMKAMLLVGGPEPAAHGMSILGIHSGHTKGPVKQNFAEAESKRFKEQVVPAFSAFLHKCYSAEDIKECALTVEATPLLSIVDPKSVTYFPLSGSTPDSSGPKPTQASQSSQETSTSQVAAADSSQQSGTQVREKKKQKQKKSSDEPSPEEMEEQQEDRRTGGCYDYLYDTDSYLDSSPPPRQSSPPFADSASIAPVHSSPQPSSPNQVALQAGQGTQPRNHLFGPPGRRRKEAATLATPPSAPNFNSQSPATAPDTSNHPAAQGTISCGAAGVTSSSPPQGSQANELLEEGGAVHAQVGDGSGEGSTKPAESGRKRRAEESETEPRRKRRSGEKGSHSGDSGQKDTQADGRHRRPKKIRSGKENIAPEKSSKKRKRDEGKSESQNPRKRSSDHEEPGRKKKRGSDEQRMDRSSLTAISTPATPSATPVSAPAAPSTTSGSAPAAPSATPVSAPAEPSTTSVSAPAAPLTTSVSAPAAPSMPSISTSAAPLTTSVSAPAAPSSSSALNPPAAPSMPSISTSAAPLTTSVSAPAAPSSSSASAPAAPPTASISAPAAPPTASISAPAAPPTASISAPATPSTTSISTPAGPSPMSASPPAVLSTTTVSPPAALLTTTVSPPAASSTTSEPTPAALSVLAPAAMSTPAPAAMSTPAPAAMTTPAPAAMSAPTLAAPSSTSSMPAAAPPSFRSCPSLPSASWASLPELPGMPCNGVRLTYQLALGGRSWGPKWEALLAAWLEFEASYEFQGGDSSKLGSTHRPSIIGDWIRRHRLATWRPSFDPFEFEERFWMWWKSLQPAWRTIDQEAPSRLVEGGWEVLDKAGTNGIASVVAALFFWGHCLGAGRESTQTSWIHAVEDASWVLQQLCAHRASQLLSRVPAPSVVAAAAVPAPYVGTAAVYLPYVVAAAAVYPPYVVAAAVVSPPSVIAITAAIPPPYFIAVNAAILFPTLSLCILPAAGNLYVLLTILAPALLPFVTVLY</sequence>
<organism evidence="3 4">
    <name type="scientific">Gymnopilus dilepis</name>
    <dbReference type="NCBI Taxonomy" id="231916"/>
    <lineage>
        <taxon>Eukaryota</taxon>
        <taxon>Fungi</taxon>
        <taxon>Dikarya</taxon>
        <taxon>Basidiomycota</taxon>
        <taxon>Agaricomycotina</taxon>
        <taxon>Agaricomycetes</taxon>
        <taxon>Agaricomycetidae</taxon>
        <taxon>Agaricales</taxon>
        <taxon>Agaricineae</taxon>
        <taxon>Hymenogastraceae</taxon>
        <taxon>Gymnopilus</taxon>
    </lineage>
</organism>
<feature type="compositionally biased region" description="Acidic residues" evidence="1">
    <location>
        <begin position="476"/>
        <end position="485"/>
    </location>
</feature>
<dbReference type="GO" id="GO:0045944">
    <property type="term" value="P:positive regulation of transcription by RNA polymerase II"/>
    <property type="evidence" value="ECO:0007669"/>
    <property type="project" value="TreeGrafter"/>
</dbReference>
<dbReference type="Proteomes" id="UP000284706">
    <property type="component" value="Unassembled WGS sequence"/>
</dbReference>
<feature type="compositionally biased region" description="Polar residues" evidence="1">
    <location>
        <begin position="603"/>
        <end position="615"/>
    </location>
</feature>
<feature type="compositionally biased region" description="Low complexity" evidence="1">
    <location>
        <begin position="742"/>
        <end position="931"/>
    </location>
</feature>
<feature type="compositionally biased region" description="Low complexity" evidence="1">
    <location>
        <begin position="434"/>
        <end position="457"/>
    </location>
</feature>
<keyword evidence="2" id="KW-0812">Transmembrane</keyword>
<feature type="compositionally biased region" description="Polar residues" evidence="1">
    <location>
        <begin position="528"/>
        <end position="549"/>
    </location>
</feature>
<dbReference type="OrthoDB" id="3250313at2759"/>
<name>A0A409Y3P1_9AGAR</name>
<evidence type="ECO:0000256" key="2">
    <source>
        <dbReference type="SAM" id="Phobius"/>
    </source>
</evidence>
<feature type="region of interest" description="Disordered" evidence="1">
    <location>
        <begin position="112"/>
        <end position="140"/>
    </location>
</feature>
<proteinExistence type="predicted"/>
<feature type="region of interest" description="Disordered" evidence="1">
    <location>
        <begin position="996"/>
        <end position="1016"/>
    </location>
</feature>
<keyword evidence="4" id="KW-1185">Reference proteome</keyword>
<feature type="compositionally biased region" description="Basic and acidic residues" evidence="1">
    <location>
        <begin position="690"/>
        <end position="711"/>
    </location>
</feature>
<dbReference type="GO" id="GO:0005669">
    <property type="term" value="C:transcription factor TFIID complex"/>
    <property type="evidence" value="ECO:0007669"/>
    <property type="project" value="TreeGrafter"/>
</dbReference>
<feature type="compositionally biased region" description="Basic and acidic residues" evidence="1">
    <location>
        <begin position="112"/>
        <end position="124"/>
    </location>
</feature>
<protein>
    <submittedName>
        <fullName evidence="3">Uncharacterized protein</fullName>
    </submittedName>
</protein>
<dbReference type="EMBL" id="NHYE01001218">
    <property type="protein sequence ID" value="PPQ97627.1"/>
    <property type="molecule type" value="Genomic_DNA"/>
</dbReference>